<accession>A0ABP8NNT4</accession>
<protein>
    <submittedName>
        <fullName evidence="2">Uncharacterized protein</fullName>
    </submittedName>
</protein>
<comment type="caution">
    <text evidence="2">The sequence shown here is derived from an EMBL/GenBank/DDBJ whole genome shotgun (WGS) entry which is preliminary data.</text>
</comment>
<organism evidence="2 3">
    <name type="scientific">Nemorincola caseinilytica</name>
    <dbReference type="NCBI Taxonomy" id="2054315"/>
    <lineage>
        <taxon>Bacteria</taxon>
        <taxon>Pseudomonadati</taxon>
        <taxon>Bacteroidota</taxon>
        <taxon>Chitinophagia</taxon>
        <taxon>Chitinophagales</taxon>
        <taxon>Chitinophagaceae</taxon>
        <taxon>Nemorincola</taxon>
    </lineage>
</organism>
<dbReference type="Proteomes" id="UP001500067">
    <property type="component" value="Unassembled WGS sequence"/>
</dbReference>
<keyword evidence="1" id="KW-0732">Signal</keyword>
<name>A0ABP8NNT4_9BACT</name>
<feature type="signal peptide" evidence="1">
    <location>
        <begin position="1"/>
        <end position="24"/>
    </location>
</feature>
<proteinExistence type="predicted"/>
<gene>
    <name evidence="2" type="ORF">GCM10023093_31520</name>
</gene>
<evidence type="ECO:0000313" key="3">
    <source>
        <dbReference type="Proteomes" id="UP001500067"/>
    </source>
</evidence>
<evidence type="ECO:0000256" key="1">
    <source>
        <dbReference type="SAM" id="SignalP"/>
    </source>
</evidence>
<dbReference type="PROSITE" id="PS51257">
    <property type="entry name" value="PROKAR_LIPOPROTEIN"/>
    <property type="match status" value="1"/>
</dbReference>
<keyword evidence="3" id="KW-1185">Reference proteome</keyword>
<evidence type="ECO:0000313" key="2">
    <source>
        <dbReference type="EMBL" id="GAA4470373.1"/>
    </source>
</evidence>
<dbReference type="EMBL" id="BAABFA010000024">
    <property type="protein sequence ID" value="GAA4470373.1"/>
    <property type="molecule type" value="Genomic_DNA"/>
</dbReference>
<sequence>MIPISRLWALLAVLFLFLSVSACKEDETPEGVNPAEGSYFSIRQYAQDQWNTFRGEPFLILKTVRVNKGKYDSSYTNSDTLDWGGILQKFFATEISDPSFLGKYKFTQFNDEQDDSHNYFYEALEDDLYTRKLLISVSQETNVAQGIYIEAIDKAPLEERMVKLYYKPMKRIQIQEIVTPLFGEKTHTVTEYEFER</sequence>
<dbReference type="RefSeq" id="WP_345085480.1">
    <property type="nucleotide sequence ID" value="NZ_BAABFA010000024.1"/>
</dbReference>
<feature type="chain" id="PRO_5046302695" evidence="1">
    <location>
        <begin position="25"/>
        <end position="196"/>
    </location>
</feature>
<reference evidence="3" key="1">
    <citation type="journal article" date="2019" name="Int. J. Syst. Evol. Microbiol.">
        <title>The Global Catalogue of Microorganisms (GCM) 10K type strain sequencing project: providing services to taxonomists for standard genome sequencing and annotation.</title>
        <authorList>
            <consortium name="The Broad Institute Genomics Platform"/>
            <consortium name="The Broad Institute Genome Sequencing Center for Infectious Disease"/>
            <person name="Wu L."/>
            <person name="Ma J."/>
        </authorList>
    </citation>
    <scope>NUCLEOTIDE SEQUENCE [LARGE SCALE GENOMIC DNA]</scope>
    <source>
        <strain evidence="3">JCM 32105</strain>
    </source>
</reference>